<dbReference type="STRING" id="291331.XOO1555"/>
<dbReference type="InterPro" id="IPR010203">
    <property type="entry name" value="RraA"/>
</dbReference>
<comment type="cofactor">
    <cofactor evidence="1">
        <name>Mg(2+)</name>
        <dbReference type="ChEBI" id="CHEBI:18420"/>
    </cofactor>
</comment>
<accession>Q5H2L2</accession>
<comment type="function">
    <text evidence="2">Catalyzes the aldol cleavage of 4-hydroxy-4-methyl-2-oxoglutarate (HMG) into 2 molecules of pyruvate. Also contains a secondary oxaloacetate (OAA) decarboxylase activity due to the common pyruvate enolate transition state formed following C-C bond cleavage in the retro-aldol and decarboxylation reactions.</text>
</comment>
<comment type="cofactor">
    <cofactor evidence="2">
        <name>a divalent metal cation</name>
        <dbReference type="ChEBI" id="CHEBI:60240"/>
    </cofactor>
</comment>
<dbReference type="CDD" id="cd16841">
    <property type="entry name" value="RraA_family"/>
    <property type="match status" value="1"/>
</dbReference>
<feature type="region of interest" description="Disordered" evidence="3">
    <location>
        <begin position="119"/>
        <end position="139"/>
    </location>
</feature>
<dbReference type="EMBL" id="AE013598">
    <property type="protein sequence ID" value="AAW74809.1"/>
    <property type="molecule type" value="Genomic_DNA"/>
</dbReference>
<dbReference type="EC" id="4.1.1.112" evidence="2"/>
<keyword evidence="1" id="KW-0460">Magnesium</keyword>
<feature type="binding site" evidence="1">
    <location>
        <position position="237"/>
    </location>
    <ligand>
        <name>Mg(2+)</name>
        <dbReference type="ChEBI" id="CHEBI:18420"/>
    </ligand>
</feature>
<evidence type="ECO:0000256" key="3">
    <source>
        <dbReference type="SAM" id="MobiDB-lite"/>
    </source>
</evidence>
<evidence type="ECO:0000256" key="1">
    <source>
        <dbReference type="PIRSR" id="PIRSR605493-1"/>
    </source>
</evidence>
<name>Q5H2L2_XANOR</name>
<reference evidence="4 5" key="1">
    <citation type="journal article" date="2005" name="Nucleic Acids Res.">
        <title>The genome sequence of Xanthomonas oryzae pathovar oryzae KACC10331, the bacterial blight pathogen of rice.</title>
        <authorList>
            <person name="Lee B.M."/>
            <person name="Park Y.J."/>
            <person name="Park D.S."/>
            <person name="Kang H.W."/>
            <person name="Kim J.G."/>
            <person name="Song E.S."/>
            <person name="Park I.C."/>
            <person name="Yoon U.H."/>
            <person name="Hahn J.H."/>
            <person name="Koo B.S."/>
            <person name="Lee G.B."/>
            <person name="Kim H."/>
            <person name="Park H.S."/>
            <person name="Yoon K.O."/>
            <person name="Kim J.H."/>
            <person name="Jung C.H."/>
            <person name="Koh N.H."/>
            <person name="Seo J.S."/>
            <person name="Go S.J."/>
        </authorList>
    </citation>
    <scope>NUCLEOTIDE SEQUENCE [LARGE SCALE GENOMIC DNA]</scope>
    <source>
        <strain evidence="5">KACC10331 / KXO85</strain>
    </source>
</reference>
<comment type="catalytic activity">
    <reaction evidence="2">
        <text>4-hydroxy-4-methyl-2-oxoglutarate = 2 pyruvate</text>
        <dbReference type="Rhea" id="RHEA:22748"/>
        <dbReference type="ChEBI" id="CHEBI:15361"/>
        <dbReference type="ChEBI" id="CHEBI:58276"/>
        <dbReference type="EC" id="4.1.3.17"/>
    </reaction>
</comment>
<evidence type="ECO:0000256" key="2">
    <source>
        <dbReference type="RuleBase" id="RU004338"/>
    </source>
</evidence>
<gene>
    <name evidence="4" type="primary">menG</name>
    <name evidence="4" type="ordered locus">XOO1555</name>
</gene>
<dbReference type="AlphaFoldDB" id="Q5H2L2"/>
<dbReference type="Gene3D" id="3.50.30.40">
    <property type="entry name" value="Ribonuclease E inhibitor RraA/RraA-like"/>
    <property type="match status" value="1"/>
</dbReference>
<keyword evidence="4" id="KW-0808">Transferase</keyword>
<dbReference type="GO" id="GO:0032259">
    <property type="term" value="P:methylation"/>
    <property type="evidence" value="ECO:0007669"/>
    <property type="project" value="UniProtKB-KW"/>
</dbReference>
<evidence type="ECO:0000313" key="4">
    <source>
        <dbReference type="EMBL" id="AAW74809.1"/>
    </source>
</evidence>
<dbReference type="HOGENOM" id="CLU_908963_0_0_6"/>
<dbReference type="GO" id="GO:0047443">
    <property type="term" value="F:4-hydroxy-4-methyl-2-oxoglutarate aldolase activity"/>
    <property type="evidence" value="ECO:0007669"/>
    <property type="project" value="UniProtKB-EC"/>
</dbReference>
<comment type="similarity">
    <text evidence="2">Belongs to the class II aldolase/RraA-like family.</text>
</comment>
<dbReference type="SUPFAM" id="SSF89562">
    <property type="entry name" value="RraA-like"/>
    <property type="match status" value="1"/>
</dbReference>
<keyword evidence="1 2" id="KW-0479">Metal-binding</keyword>
<dbReference type="GO" id="GO:0051252">
    <property type="term" value="P:regulation of RNA metabolic process"/>
    <property type="evidence" value="ECO:0007669"/>
    <property type="project" value="InterPro"/>
</dbReference>
<dbReference type="Proteomes" id="UP000006735">
    <property type="component" value="Chromosome"/>
</dbReference>
<dbReference type="NCBIfam" id="NF006875">
    <property type="entry name" value="PRK09372.1"/>
    <property type="match status" value="1"/>
</dbReference>
<protein>
    <recommendedName>
        <fullName evidence="2">4-hydroxy-4-methyl-2-oxoglutarate aldolase</fullName>
        <shortName evidence="2">HMG aldolase</shortName>
        <ecNumber evidence="2">4.1.1.112</ecNumber>
        <ecNumber evidence="2">4.1.3.17</ecNumber>
    </recommendedName>
    <alternativeName>
        <fullName evidence="2">Oxaloacetate decarboxylase</fullName>
    </alternativeName>
</protein>
<feature type="binding site" evidence="1">
    <location>
        <position position="236"/>
    </location>
    <ligand>
        <name>substrate</name>
    </ligand>
</feature>
<proteinExistence type="inferred from homology"/>
<keyword evidence="5" id="KW-1185">Reference proteome</keyword>
<comment type="subunit">
    <text evidence="2">Homotrimer.</text>
</comment>
<dbReference type="GO" id="GO:0008428">
    <property type="term" value="F:ribonuclease inhibitor activity"/>
    <property type="evidence" value="ECO:0007669"/>
    <property type="project" value="InterPro"/>
</dbReference>
<dbReference type="NCBIfam" id="TIGR01935">
    <property type="entry name" value="NOT-MenG"/>
    <property type="match status" value="1"/>
</dbReference>
<keyword evidence="4" id="KW-0489">Methyltransferase</keyword>
<dbReference type="EC" id="4.1.3.17" evidence="2"/>
<dbReference type="PANTHER" id="PTHR33254">
    <property type="entry name" value="4-HYDROXY-4-METHYL-2-OXOGLUTARATE ALDOLASE 3-RELATED"/>
    <property type="match status" value="1"/>
</dbReference>
<dbReference type="GO" id="GO:0008168">
    <property type="term" value="F:methyltransferase activity"/>
    <property type="evidence" value="ECO:0007669"/>
    <property type="project" value="UniProtKB-KW"/>
</dbReference>
<evidence type="ECO:0000313" key="5">
    <source>
        <dbReference type="Proteomes" id="UP000006735"/>
    </source>
</evidence>
<dbReference type="InterPro" id="IPR036704">
    <property type="entry name" value="RraA/RraA-like_sf"/>
</dbReference>
<dbReference type="InterPro" id="IPR005493">
    <property type="entry name" value="RraA/RraA-like"/>
</dbReference>
<feature type="binding site" evidence="1">
    <location>
        <begin position="214"/>
        <end position="217"/>
    </location>
    <ligand>
        <name>substrate</name>
    </ligand>
</feature>
<organism evidence="4 5">
    <name type="scientific">Xanthomonas oryzae pv. oryzae (strain KACC10331 / KXO85)</name>
    <dbReference type="NCBI Taxonomy" id="291331"/>
    <lineage>
        <taxon>Bacteria</taxon>
        <taxon>Pseudomonadati</taxon>
        <taxon>Pseudomonadota</taxon>
        <taxon>Gammaproteobacteria</taxon>
        <taxon>Lysobacterales</taxon>
        <taxon>Lysobacteraceae</taxon>
        <taxon>Xanthomonas</taxon>
    </lineage>
</organism>
<dbReference type="PANTHER" id="PTHR33254:SF29">
    <property type="entry name" value="REGULATOR OF RIBONUCLEASE ACTIVITY A"/>
    <property type="match status" value="1"/>
</dbReference>
<dbReference type="Pfam" id="PF03737">
    <property type="entry name" value="RraA-like"/>
    <property type="match status" value="1"/>
</dbReference>
<dbReference type="KEGG" id="xoo:XOO1555"/>
<dbReference type="GO" id="GO:0008948">
    <property type="term" value="F:oxaloacetate decarboxylase activity"/>
    <property type="evidence" value="ECO:0007669"/>
    <property type="project" value="UniProtKB-EC"/>
</dbReference>
<keyword evidence="2" id="KW-0456">Lyase</keyword>
<comment type="catalytic activity">
    <reaction evidence="2">
        <text>oxaloacetate + H(+) = pyruvate + CO2</text>
        <dbReference type="Rhea" id="RHEA:15641"/>
        <dbReference type="ChEBI" id="CHEBI:15361"/>
        <dbReference type="ChEBI" id="CHEBI:15378"/>
        <dbReference type="ChEBI" id="CHEBI:16452"/>
        <dbReference type="ChEBI" id="CHEBI:16526"/>
        <dbReference type="EC" id="4.1.1.112"/>
    </reaction>
</comment>
<sequence length="306" mass="33025">MGIVAWRRRYRCGKANDDSADMAHGHCSLSETIWVRRQQRSCRQPQRPRHARRCARAAHSQCAFWAVAPGAVRVCATENGQHAAHDARRAHRSGNQETAGLRTAHIRAPPLPGCLRGASQVARTPPRPATMPALPRETAPMTWTTPDLCDRYPEVTIAEPPFRHFGGRTVFCGPMVTVRCFEDNSRMRELAATPGDARVLVVDGQGSLKHALLGDQIAANAVANGWAGVLIHGGVRDVEMLASLPLGVLALAACPRRTERRDLGDVDVPVSFAGVPFVPGHWLYADANGVLVSPQPLSLDGASGSI</sequence>
<dbReference type="GO" id="GO:0046872">
    <property type="term" value="F:metal ion binding"/>
    <property type="evidence" value="ECO:0007669"/>
    <property type="project" value="UniProtKB-KW"/>
</dbReference>